<protein>
    <submittedName>
        <fullName evidence="2">Uncharacterized protein</fullName>
    </submittedName>
</protein>
<dbReference type="EMBL" id="LJGW01000712">
    <property type="protein sequence ID" value="OEV03243.1"/>
    <property type="molecule type" value="Genomic_DNA"/>
</dbReference>
<sequence>MSPAVLSRQCSGTDAGEAGEDVASGAERAVADAELGAGADADEDAETEDADAGGREAVIGAGCRGVFAPPLRSRSHRVAMPSRRPRRTGASYGRTRCLARTAPASHRLLTVAPHGR</sequence>
<feature type="compositionally biased region" description="Acidic residues" evidence="1">
    <location>
        <begin position="40"/>
        <end position="51"/>
    </location>
</feature>
<dbReference type="AlphaFoldDB" id="A0A1E7KH89"/>
<accession>A0A1E7KH89</accession>
<evidence type="ECO:0000313" key="3">
    <source>
        <dbReference type="Proteomes" id="UP000176005"/>
    </source>
</evidence>
<evidence type="ECO:0000256" key="1">
    <source>
        <dbReference type="SAM" id="MobiDB-lite"/>
    </source>
</evidence>
<proteinExistence type="predicted"/>
<name>A0A1E7KH89_9ACTN</name>
<gene>
    <name evidence="2" type="ORF">AN218_32680</name>
</gene>
<feature type="region of interest" description="Disordered" evidence="1">
    <location>
        <begin position="1"/>
        <end position="54"/>
    </location>
</feature>
<keyword evidence="3" id="KW-1185">Reference proteome</keyword>
<feature type="compositionally biased region" description="Basic residues" evidence="1">
    <location>
        <begin position="73"/>
        <end position="87"/>
    </location>
</feature>
<feature type="region of interest" description="Disordered" evidence="1">
    <location>
        <begin position="72"/>
        <end position="94"/>
    </location>
</feature>
<evidence type="ECO:0000313" key="2">
    <source>
        <dbReference type="EMBL" id="OEV03243.1"/>
    </source>
</evidence>
<dbReference type="Proteomes" id="UP000176005">
    <property type="component" value="Unassembled WGS sequence"/>
</dbReference>
<reference evidence="2 3" key="1">
    <citation type="journal article" date="2016" name="Front. Microbiol.">
        <title>Comparative Genomics Analysis of Streptomyces Species Reveals Their Adaptation to the Marine Environment and Their Diversity at the Genomic Level.</title>
        <authorList>
            <person name="Tian X."/>
            <person name="Zhang Z."/>
            <person name="Yang T."/>
            <person name="Chen M."/>
            <person name="Li J."/>
            <person name="Chen F."/>
            <person name="Yang J."/>
            <person name="Li W."/>
            <person name="Zhang B."/>
            <person name="Zhang Z."/>
            <person name="Wu J."/>
            <person name="Zhang C."/>
            <person name="Long L."/>
            <person name="Xiao J."/>
        </authorList>
    </citation>
    <scope>NUCLEOTIDE SEQUENCE [LARGE SCALE GENOMIC DNA]</scope>
    <source>
        <strain evidence="2 3">SCSIO 10429</strain>
    </source>
</reference>
<organism evidence="2 3">
    <name type="scientific">Streptomyces nanshensis</name>
    <dbReference type="NCBI Taxonomy" id="518642"/>
    <lineage>
        <taxon>Bacteria</taxon>
        <taxon>Bacillati</taxon>
        <taxon>Actinomycetota</taxon>
        <taxon>Actinomycetes</taxon>
        <taxon>Kitasatosporales</taxon>
        <taxon>Streptomycetaceae</taxon>
        <taxon>Streptomyces</taxon>
    </lineage>
</organism>
<comment type="caution">
    <text evidence="2">The sequence shown here is derived from an EMBL/GenBank/DDBJ whole genome shotgun (WGS) entry which is preliminary data.</text>
</comment>